<dbReference type="KEGG" id="lgi:LOTGIDRAFT_158502"/>
<dbReference type="GeneID" id="20237766"/>
<dbReference type="HOGENOM" id="CLU_062512_0_0_1"/>
<keyword evidence="3" id="KW-1185">Reference proteome</keyword>
<feature type="compositionally biased region" description="Low complexity" evidence="1">
    <location>
        <begin position="31"/>
        <end position="41"/>
    </location>
</feature>
<dbReference type="Proteomes" id="UP000030746">
    <property type="component" value="Unassembled WGS sequence"/>
</dbReference>
<reference evidence="2 3" key="1">
    <citation type="journal article" date="2013" name="Nature">
        <title>Insights into bilaterian evolution from three spiralian genomes.</title>
        <authorList>
            <person name="Simakov O."/>
            <person name="Marletaz F."/>
            <person name="Cho S.J."/>
            <person name="Edsinger-Gonzales E."/>
            <person name="Havlak P."/>
            <person name="Hellsten U."/>
            <person name="Kuo D.H."/>
            <person name="Larsson T."/>
            <person name="Lv J."/>
            <person name="Arendt D."/>
            <person name="Savage R."/>
            <person name="Osoegawa K."/>
            <person name="de Jong P."/>
            <person name="Grimwood J."/>
            <person name="Chapman J.A."/>
            <person name="Shapiro H."/>
            <person name="Aerts A."/>
            <person name="Otillar R.P."/>
            <person name="Terry A.Y."/>
            <person name="Boore J.L."/>
            <person name="Grigoriev I.V."/>
            <person name="Lindberg D.R."/>
            <person name="Seaver E.C."/>
            <person name="Weisblat D.A."/>
            <person name="Putnam N.H."/>
            <person name="Rokhsar D.S."/>
        </authorList>
    </citation>
    <scope>NUCLEOTIDE SEQUENCE [LARGE SCALE GENOMIC DNA]</scope>
</reference>
<organism evidence="2 3">
    <name type="scientific">Lottia gigantea</name>
    <name type="common">Giant owl limpet</name>
    <dbReference type="NCBI Taxonomy" id="225164"/>
    <lineage>
        <taxon>Eukaryota</taxon>
        <taxon>Metazoa</taxon>
        <taxon>Spiralia</taxon>
        <taxon>Lophotrochozoa</taxon>
        <taxon>Mollusca</taxon>
        <taxon>Gastropoda</taxon>
        <taxon>Patellogastropoda</taxon>
        <taxon>Lottioidea</taxon>
        <taxon>Lottiidae</taxon>
        <taxon>Lottia</taxon>
    </lineage>
</organism>
<name>V4CC25_LOTGI</name>
<evidence type="ECO:0008006" key="4">
    <source>
        <dbReference type="Google" id="ProtNLM"/>
    </source>
</evidence>
<dbReference type="AlphaFoldDB" id="V4CC25"/>
<evidence type="ECO:0000313" key="2">
    <source>
        <dbReference type="EMBL" id="ESO99414.1"/>
    </source>
</evidence>
<gene>
    <name evidence="2" type="ORF">LOTGIDRAFT_158502</name>
</gene>
<feature type="compositionally biased region" description="Polar residues" evidence="1">
    <location>
        <begin position="19"/>
        <end position="30"/>
    </location>
</feature>
<dbReference type="OrthoDB" id="6106893at2759"/>
<accession>V4CC25</accession>
<dbReference type="EMBL" id="KB201037">
    <property type="protein sequence ID" value="ESO99414.1"/>
    <property type="molecule type" value="Genomic_DNA"/>
</dbReference>
<dbReference type="CTD" id="20237766"/>
<evidence type="ECO:0000256" key="1">
    <source>
        <dbReference type="SAM" id="MobiDB-lite"/>
    </source>
</evidence>
<protein>
    <recommendedName>
        <fullName evidence="4">C3H1-type domain-containing protein</fullName>
    </recommendedName>
</protein>
<sequence length="261" mass="30393">MSLEKQINKERQEILMLQSESTHTSTHPTASQLSQQLLSSSTDSDRTEGRRTKACQIYDFIWDDPSYRDDSDDFVSFQKDGSLTVNKKNRPRYDKLSIEQWGYANSKIMERLINDGSLSTTIQIMGYMEYTESVFRLFSRYLKSSVLMFDKEYRELQNKLKFKWGTVRQDLHNFQLIAKTPLSGEASQKKYRDSSYSVNSKEFQSRHRGPTTPTGKEICIKFNSETCDRATCKFQHCCCLCHLEHPAIKHGSTWFINLPRG</sequence>
<evidence type="ECO:0000313" key="3">
    <source>
        <dbReference type="Proteomes" id="UP000030746"/>
    </source>
</evidence>
<proteinExistence type="predicted"/>
<dbReference type="RefSeq" id="XP_009049903.1">
    <property type="nucleotide sequence ID" value="XM_009051655.1"/>
</dbReference>
<feature type="region of interest" description="Disordered" evidence="1">
    <location>
        <begin position="19"/>
        <end position="50"/>
    </location>
</feature>